<protein>
    <submittedName>
        <fullName evidence="1">Uncharacterized protein</fullName>
    </submittedName>
</protein>
<dbReference type="SUPFAM" id="SSF69304">
    <property type="entry name" value="Tricorn protease N-terminal domain"/>
    <property type="match status" value="1"/>
</dbReference>
<dbReference type="Proteomes" id="UP000637383">
    <property type="component" value="Unassembled WGS sequence"/>
</dbReference>
<name>A0ABR8K5W4_9NOSO</name>
<comment type="caution">
    <text evidence="1">The sequence shown here is derived from an EMBL/GenBank/DDBJ whole genome shotgun (WGS) entry which is preliminary data.</text>
</comment>
<keyword evidence="2" id="KW-1185">Reference proteome</keyword>
<evidence type="ECO:0000313" key="1">
    <source>
        <dbReference type="EMBL" id="MBD2734856.1"/>
    </source>
</evidence>
<accession>A0ABR8K5W4</accession>
<sequence length="296" mass="32043">MEISKSLIGARLNNKQNTIKIGSTDLANTTPAISLISLDFSTGKNEFINQIRPKTVNKILPTTVDNTDTKTEIANLSVYTQPTERVTSLATLSDDTLVFVTTVSTQKGHHSNLLFFDGKSSKSKKVSGFKQCNCSVENLLAIAGDKLIAVVSLAGGIPPFELVEIDLKNGKINFDSDLGLPQLPPNIRLSNLALGPDGKIYATTLGMEGVTRLVQLDLDNRSMITGKGKIVSLSPLTFDKKFLQKDLLSLAFSPSGEVYALANPEYEEANSLFSVDMDAGKMTLLSKAEVDKITYH</sequence>
<organism evidence="1 2">
    <name type="scientific">Nostoc paludosum FACHB-159</name>
    <dbReference type="NCBI Taxonomy" id="2692908"/>
    <lineage>
        <taxon>Bacteria</taxon>
        <taxon>Bacillati</taxon>
        <taxon>Cyanobacteriota</taxon>
        <taxon>Cyanophyceae</taxon>
        <taxon>Nostocales</taxon>
        <taxon>Nostocaceae</taxon>
        <taxon>Nostoc</taxon>
    </lineage>
</organism>
<gene>
    <name evidence="1" type="ORF">H6H03_13320</name>
</gene>
<proteinExistence type="predicted"/>
<dbReference type="EMBL" id="JACJTU010000010">
    <property type="protein sequence ID" value="MBD2734856.1"/>
    <property type="molecule type" value="Genomic_DNA"/>
</dbReference>
<reference evidence="1 2" key="1">
    <citation type="journal article" date="2020" name="ISME J.">
        <title>Comparative genomics reveals insights into cyanobacterial evolution and habitat adaptation.</title>
        <authorList>
            <person name="Chen M.Y."/>
            <person name="Teng W.K."/>
            <person name="Zhao L."/>
            <person name="Hu C.X."/>
            <person name="Zhou Y.K."/>
            <person name="Han B.P."/>
            <person name="Song L.R."/>
            <person name="Shu W.S."/>
        </authorList>
    </citation>
    <scope>NUCLEOTIDE SEQUENCE [LARGE SCALE GENOMIC DNA]</scope>
    <source>
        <strain evidence="1 2">FACHB-159</strain>
    </source>
</reference>
<dbReference type="RefSeq" id="WP_190955538.1">
    <property type="nucleotide sequence ID" value="NZ_JACJTU010000010.1"/>
</dbReference>
<evidence type="ECO:0000313" key="2">
    <source>
        <dbReference type="Proteomes" id="UP000637383"/>
    </source>
</evidence>